<gene>
    <name evidence="2" type="ORF">RCO7_04477</name>
</gene>
<evidence type="ECO:0000313" key="2">
    <source>
        <dbReference type="EMBL" id="CZS88718.1"/>
    </source>
</evidence>
<dbReference type="CDD" id="cd14688">
    <property type="entry name" value="bZIP_YAP"/>
    <property type="match status" value="1"/>
</dbReference>
<dbReference type="PANTHER" id="PTHR42070">
    <property type="entry name" value="FILAMENT ASSOCIATED PROTEIN, PUTATIVE (AFU_ORTHOLOGUE AFUA_8G06630)-RELATED"/>
    <property type="match status" value="1"/>
</dbReference>
<dbReference type="PANTHER" id="PTHR42070:SF1">
    <property type="entry name" value="FILAMENT ASSOCIATED PROTEIN, PUTATIVE (AFU_ORTHOLOGUE AFUA_8G06630)-RELATED"/>
    <property type="match status" value="1"/>
</dbReference>
<dbReference type="STRING" id="914237.A0A1E1JSB1"/>
<protein>
    <recommendedName>
        <fullName evidence="4">BZIP domain-containing protein</fullName>
    </recommendedName>
</protein>
<dbReference type="InParanoid" id="A0A1E1JSB1"/>
<reference evidence="3" key="1">
    <citation type="submission" date="2016-03" db="EMBL/GenBank/DDBJ databases">
        <authorList>
            <person name="Ploux O."/>
        </authorList>
    </citation>
    <scope>NUCLEOTIDE SEQUENCE [LARGE SCALE GENOMIC DNA]</scope>
    <source>
        <strain evidence="3">UK7</strain>
    </source>
</reference>
<feature type="region of interest" description="Disordered" evidence="1">
    <location>
        <begin position="154"/>
        <end position="245"/>
    </location>
</feature>
<dbReference type="AlphaFoldDB" id="A0A1E1JSB1"/>
<name>A0A1E1JSB1_9HELO</name>
<accession>A0A1E1JSB1</accession>
<proteinExistence type="predicted"/>
<evidence type="ECO:0000256" key="1">
    <source>
        <dbReference type="SAM" id="MobiDB-lite"/>
    </source>
</evidence>
<sequence length="334" mass="36555">MSTASVCKDFASIPRSSNVLARKNHNPVRLRSGNTLTMQSQDKANLARIRDNQRRSRARRKEYLQELESRLRQCELQGVEASSEIQTAARRVAEENKRLRTLLSHNGVTDEGVESYLKTSTAGDSSPGYQQASHGEAAQVLEHLLSTRKPCCTDGNESPAACGQSYERDAPSSTMTTHPIWEPFQDPSGLRRPIIPQAGNTTSSANLEPTTSQGLSNHQRIAPAQSKPLSPRSVGSQNNPMFDHDNQFMLPNQAYSVLSRTQYSNVQQPSIYVPTTSSPNVNNCNYAADMITTMAGMSDSSAVRADLGCGPGMDCEVDNQLVFNVMDRYSGVGL</sequence>
<comment type="caution">
    <text evidence="2">The sequence shown here is derived from an EMBL/GenBank/DDBJ whole genome shotgun (WGS) entry which is preliminary data.</text>
</comment>
<feature type="compositionally biased region" description="Polar residues" evidence="1">
    <location>
        <begin position="198"/>
        <end position="219"/>
    </location>
</feature>
<dbReference type="Proteomes" id="UP000178129">
    <property type="component" value="Unassembled WGS sequence"/>
</dbReference>
<evidence type="ECO:0000313" key="3">
    <source>
        <dbReference type="Proteomes" id="UP000178129"/>
    </source>
</evidence>
<organism evidence="2 3">
    <name type="scientific">Rhynchosporium graminicola</name>
    <dbReference type="NCBI Taxonomy" id="2792576"/>
    <lineage>
        <taxon>Eukaryota</taxon>
        <taxon>Fungi</taxon>
        <taxon>Dikarya</taxon>
        <taxon>Ascomycota</taxon>
        <taxon>Pezizomycotina</taxon>
        <taxon>Leotiomycetes</taxon>
        <taxon>Helotiales</taxon>
        <taxon>Ploettnerulaceae</taxon>
        <taxon>Rhynchosporium</taxon>
    </lineage>
</organism>
<dbReference type="EMBL" id="FJUW01000002">
    <property type="protein sequence ID" value="CZS88718.1"/>
    <property type="molecule type" value="Genomic_DNA"/>
</dbReference>
<keyword evidence="3" id="KW-1185">Reference proteome</keyword>
<evidence type="ECO:0008006" key="4">
    <source>
        <dbReference type="Google" id="ProtNLM"/>
    </source>
</evidence>